<dbReference type="Proteomes" id="UP001595952">
    <property type="component" value="Unassembled WGS sequence"/>
</dbReference>
<accession>A0ABV9IEX1</accession>
<dbReference type="InterPro" id="IPR003779">
    <property type="entry name" value="CMD-like"/>
</dbReference>
<dbReference type="Gene3D" id="1.20.1290.10">
    <property type="entry name" value="AhpD-like"/>
    <property type="match status" value="1"/>
</dbReference>
<dbReference type="PANTHER" id="PTHR34846:SF10">
    <property type="entry name" value="CYTOPLASMIC PROTEIN"/>
    <property type="match status" value="1"/>
</dbReference>
<dbReference type="SUPFAM" id="SSF69118">
    <property type="entry name" value="AhpD-like"/>
    <property type="match status" value="1"/>
</dbReference>
<dbReference type="RefSeq" id="WP_380063222.1">
    <property type="nucleotide sequence ID" value="NZ_JBHSEI010000015.1"/>
</dbReference>
<comment type="caution">
    <text evidence="2">The sequence shown here is derived from an EMBL/GenBank/DDBJ whole genome shotgun (WGS) entry which is preliminary data.</text>
</comment>
<feature type="domain" description="Carboxymuconolactone decarboxylase-like" evidence="1">
    <location>
        <begin position="50"/>
        <end position="121"/>
    </location>
</feature>
<protein>
    <submittedName>
        <fullName evidence="2">Carboxymuconolactone decarboxylase family protein</fullName>
    </submittedName>
</protein>
<dbReference type="PANTHER" id="PTHR34846">
    <property type="entry name" value="4-CARBOXYMUCONOLACTONE DECARBOXYLASE FAMILY PROTEIN (AFU_ORTHOLOGUE AFUA_6G11590)"/>
    <property type="match status" value="1"/>
</dbReference>
<name>A0ABV9IEX1_9DEIO</name>
<dbReference type="Pfam" id="PF02627">
    <property type="entry name" value="CMD"/>
    <property type="match status" value="1"/>
</dbReference>
<evidence type="ECO:0000313" key="2">
    <source>
        <dbReference type="EMBL" id="MFC4640240.1"/>
    </source>
</evidence>
<keyword evidence="3" id="KW-1185">Reference proteome</keyword>
<sequence>MPRVSAPSRIPWLYRLTSLALARRFGKPFPTIALLSHHPAYPLPYLLMAGIYANGRTQLNPTTKALASQLVAQLNGCAFCIDLGQRVAQDRGLDARKLKWVLAFRDRPEYSPAERAALEYAWEATQVTARVSDETFAALNQFYTEREIIELTIAVATENFFNRLTGPLNIESQGFCAVAERQP</sequence>
<dbReference type="EMBL" id="JBHSEI010000015">
    <property type="protein sequence ID" value="MFC4640240.1"/>
    <property type="molecule type" value="Genomic_DNA"/>
</dbReference>
<gene>
    <name evidence="2" type="ORF">ACFO0D_18070</name>
</gene>
<evidence type="ECO:0000313" key="3">
    <source>
        <dbReference type="Proteomes" id="UP001595952"/>
    </source>
</evidence>
<evidence type="ECO:0000259" key="1">
    <source>
        <dbReference type="Pfam" id="PF02627"/>
    </source>
</evidence>
<proteinExistence type="predicted"/>
<dbReference type="InterPro" id="IPR029032">
    <property type="entry name" value="AhpD-like"/>
</dbReference>
<reference evidence="3" key="1">
    <citation type="journal article" date="2019" name="Int. J. Syst. Evol. Microbiol.">
        <title>The Global Catalogue of Microorganisms (GCM) 10K type strain sequencing project: providing services to taxonomists for standard genome sequencing and annotation.</title>
        <authorList>
            <consortium name="The Broad Institute Genomics Platform"/>
            <consortium name="The Broad Institute Genome Sequencing Center for Infectious Disease"/>
            <person name="Wu L."/>
            <person name="Ma J."/>
        </authorList>
    </citation>
    <scope>NUCLEOTIDE SEQUENCE [LARGE SCALE GENOMIC DNA]</scope>
    <source>
        <strain evidence="3">CCUG 55995</strain>
    </source>
</reference>
<organism evidence="2 3">
    <name type="scientific">Deinococcus hohokamensis</name>
    <dbReference type="NCBI Taxonomy" id="309883"/>
    <lineage>
        <taxon>Bacteria</taxon>
        <taxon>Thermotogati</taxon>
        <taxon>Deinococcota</taxon>
        <taxon>Deinococci</taxon>
        <taxon>Deinococcales</taxon>
        <taxon>Deinococcaceae</taxon>
        <taxon>Deinococcus</taxon>
    </lineage>
</organism>